<reference evidence="9" key="1">
    <citation type="submission" date="2012-12" db="EMBL/GenBank/DDBJ databases">
        <authorList>
            <person name="Hellsten U."/>
            <person name="Grimwood J."/>
            <person name="Chapman J.A."/>
            <person name="Shapiro H."/>
            <person name="Aerts A."/>
            <person name="Otillar R.P."/>
            <person name="Terry A.Y."/>
            <person name="Boore J.L."/>
            <person name="Simakov O."/>
            <person name="Marletaz F."/>
            <person name="Cho S.-J."/>
            <person name="Edsinger-Gonzales E."/>
            <person name="Havlak P."/>
            <person name="Kuo D.-H."/>
            <person name="Larsson T."/>
            <person name="Lv J."/>
            <person name="Arendt D."/>
            <person name="Savage R."/>
            <person name="Osoegawa K."/>
            <person name="de Jong P."/>
            <person name="Lindberg D.R."/>
            <person name="Seaver E.C."/>
            <person name="Weisblat D.A."/>
            <person name="Putnam N.H."/>
            <person name="Grigoriev I.V."/>
            <person name="Rokhsar D.S."/>
        </authorList>
    </citation>
    <scope>NUCLEOTIDE SEQUENCE</scope>
</reference>
<dbReference type="AlphaFoldDB" id="T1EWR3"/>
<evidence type="ECO:0000256" key="5">
    <source>
        <dbReference type="PROSITE-ProRule" id="PRU00042"/>
    </source>
</evidence>
<evidence type="ECO:0000259" key="6">
    <source>
        <dbReference type="PROSITE" id="PS50157"/>
    </source>
</evidence>
<dbReference type="GO" id="GO:0000976">
    <property type="term" value="F:transcription cis-regulatory region binding"/>
    <property type="evidence" value="ECO:0007669"/>
    <property type="project" value="UniProtKB-ARBA"/>
</dbReference>
<dbReference type="PANTHER" id="PTHR19818">
    <property type="entry name" value="ZINC FINGER PROTEIN ZIC AND GLI"/>
    <property type="match status" value="1"/>
</dbReference>
<dbReference type="GO" id="GO:0005634">
    <property type="term" value="C:nucleus"/>
    <property type="evidence" value="ECO:0007669"/>
    <property type="project" value="UniProtKB-ARBA"/>
</dbReference>
<evidence type="ECO:0000256" key="4">
    <source>
        <dbReference type="ARBA" id="ARBA00022833"/>
    </source>
</evidence>
<dbReference type="RefSeq" id="XP_009030249.1">
    <property type="nucleotide sequence ID" value="XM_009032001.1"/>
</dbReference>
<feature type="domain" description="C2H2-type" evidence="6">
    <location>
        <begin position="70"/>
        <end position="97"/>
    </location>
</feature>
<dbReference type="InterPro" id="IPR050329">
    <property type="entry name" value="GLI_C2H2-zinc-finger"/>
</dbReference>
<name>T1EWR3_HELRO</name>
<protein>
    <recommendedName>
        <fullName evidence="6">C2H2-type domain-containing protein</fullName>
    </recommendedName>
</protein>
<dbReference type="GO" id="GO:0045944">
    <property type="term" value="P:positive regulation of transcription by RNA polymerase II"/>
    <property type="evidence" value="ECO:0007669"/>
    <property type="project" value="UniProtKB-ARBA"/>
</dbReference>
<dbReference type="Pfam" id="PF00096">
    <property type="entry name" value="zf-C2H2"/>
    <property type="match status" value="1"/>
</dbReference>
<dbReference type="STRING" id="6412.T1EWR3"/>
<keyword evidence="1" id="KW-0479">Metal-binding</keyword>
<dbReference type="PROSITE" id="PS00028">
    <property type="entry name" value="ZINC_FINGER_C2H2_1"/>
    <property type="match status" value="1"/>
</dbReference>
<proteinExistence type="predicted"/>
<organism evidence="8 9">
    <name type="scientific">Helobdella robusta</name>
    <name type="common">Californian leech</name>
    <dbReference type="NCBI Taxonomy" id="6412"/>
    <lineage>
        <taxon>Eukaryota</taxon>
        <taxon>Metazoa</taxon>
        <taxon>Spiralia</taxon>
        <taxon>Lophotrochozoa</taxon>
        <taxon>Annelida</taxon>
        <taxon>Clitellata</taxon>
        <taxon>Hirudinea</taxon>
        <taxon>Rhynchobdellida</taxon>
        <taxon>Glossiphoniidae</taxon>
        <taxon>Helobdella</taxon>
    </lineage>
</organism>
<dbReference type="FunFam" id="3.30.160.60:FF:000446">
    <property type="entry name" value="Zinc finger protein"/>
    <property type="match status" value="1"/>
</dbReference>
<dbReference type="GeneID" id="20201013"/>
<reference evidence="7 9" key="2">
    <citation type="journal article" date="2013" name="Nature">
        <title>Insights into bilaterian evolution from three spiralian genomes.</title>
        <authorList>
            <person name="Simakov O."/>
            <person name="Marletaz F."/>
            <person name="Cho S.J."/>
            <person name="Edsinger-Gonzales E."/>
            <person name="Havlak P."/>
            <person name="Hellsten U."/>
            <person name="Kuo D.H."/>
            <person name="Larsson T."/>
            <person name="Lv J."/>
            <person name="Arendt D."/>
            <person name="Savage R."/>
            <person name="Osoegawa K."/>
            <person name="de Jong P."/>
            <person name="Grimwood J."/>
            <person name="Chapman J.A."/>
            <person name="Shapiro H."/>
            <person name="Aerts A."/>
            <person name="Otillar R.P."/>
            <person name="Terry A.Y."/>
            <person name="Boore J.L."/>
            <person name="Grigoriev I.V."/>
            <person name="Lindberg D.R."/>
            <person name="Seaver E.C."/>
            <person name="Weisblat D.A."/>
            <person name="Putnam N.H."/>
            <person name="Rokhsar D.S."/>
        </authorList>
    </citation>
    <scope>NUCLEOTIDE SEQUENCE</scope>
</reference>
<dbReference type="OrthoDB" id="6077919at2759"/>
<dbReference type="GO" id="GO:0000981">
    <property type="term" value="F:DNA-binding transcription factor activity, RNA polymerase II-specific"/>
    <property type="evidence" value="ECO:0007669"/>
    <property type="project" value="UniProtKB-ARBA"/>
</dbReference>
<accession>T1EWR3</accession>
<sequence>MTHSTKKPYECQFTQCDKSYCDARSLRRHHENHHQQLLENHPLDYTSSSGLMMGTLWSSGYNPLDEPKPVKCSVCGKRFRNMPALNGHMRLHGGYTKQIKAEIENIIEDVSNDEVKISLQPMEINSLSTSDIIFKDEKERKAALALSDASSLSSSSSSSLLKIINIKHARTKEFGSSYLSNLPDYVDDGNSFNEPSNPNLQPHALQCHLQSTDDNINSNNFIEKNANSLIDMPSDTSAKNNTICINSSATDFNKYNFTNKLEPHQQLSCSQNFADNFFPISPITTKPTCHIVESS</sequence>
<dbReference type="CTD" id="20201013"/>
<dbReference type="InterPro" id="IPR013087">
    <property type="entry name" value="Znf_C2H2_type"/>
</dbReference>
<keyword evidence="2" id="KW-0677">Repeat</keyword>
<dbReference type="EnsemblMetazoa" id="HelroT165417">
    <property type="protein sequence ID" value="HelroP165417"/>
    <property type="gene ID" value="HelroG165417"/>
</dbReference>
<dbReference type="GO" id="GO:0008270">
    <property type="term" value="F:zinc ion binding"/>
    <property type="evidence" value="ECO:0007669"/>
    <property type="project" value="UniProtKB-KW"/>
</dbReference>
<keyword evidence="9" id="KW-1185">Reference proteome</keyword>
<keyword evidence="4" id="KW-0862">Zinc</keyword>
<dbReference type="HOGENOM" id="CLU_944224_0_0_1"/>
<feature type="domain" description="C2H2-type" evidence="6">
    <location>
        <begin position="9"/>
        <end position="33"/>
    </location>
</feature>
<dbReference type="eggNOG" id="KOG1721">
    <property type="taxonomic scope" value="Eukaryota"/>
</dbReference>
<evidence type="ECO:0000256" key="3">
    <source>
        <dbReference type="ARBA" id="ARBA00022771"/>
    </source>
</evidence>
<gene>
    <name evidence="8" type="primary">20201013</name>
    <name evidence="7" type="ORF">HELRODRAFT_165417</name>
</gene>
<dbReference type="KEGG" id="hro:HELRODRAFT_165417"/>
<evidence type="ECO:0000256" key="2">
    <source>
        <dbReference type="ARBA" id="ARBA00022737"/>
    </source>
</evidence>
<dbReference type="SUPFAM" id="SSF57667">
    <property type="entry name" value="beta-beta-alpha zinc fingers"/>
    <property type="match status" value="2"/>
</dbReference>
<dbReference type="PROSITE" id="PS50157">
    <property type="entry name" value="ZINC_FINGER_C2H2_2"/>
    <property type="match status" value="2"/>
</dbReference>
<evidence type="ECO:0000256" key="1">
    <source>
        <dbReference type="ARBA" id="ARBA00022723"/>
    </source>
</evidence>
<dbReference type="Proteomes" id="UP000015101">
    <property type="component" value="Unassembled WGS sequence"/>
</dbReference>
<dbReference type="EMBL" id="AMQM01002046">
    <property type="status" value="NOT_ANNOTATED_CDS"/>
    <property type="molecule type" value="Genomic_DNA"/>
</dbReference>
<evidence type="ECO:0000313" key="7">
    <source>
        <dbReference type="EMBL" id="ESN91388.1"/>
    </source>
</evidence>
<dbReference type="Gene3D" id="3.30.160.60">
    <property type="entry name" value="Classic Zinc Finger"/>
    <property type="match status" value="2"/>
</dbReference>
<evidence type="ECO:0000313" key="9">
    <source>
        <dbReference type="Proteomes" id="UP000015101"/>
    </source>
</evidence>
<dbReference type="EMBL" id="KB097700">
    <property type="protein sequence ID" value="ESN91388.1"/>
    <property type="molecule type" value="Genomic_DNA"/>
</dbReference>
<keyword evidence="3 5" id="KW-0863">Zinc-finger</keyword>
<dbReference type="InParanoid" id="T1EWR3"/>
<reference evidence="8" key="3">
    <citation type="submission" date="2015-06" db="UniProtKB">
        <authorList>
            <consortium name="EnsemblMetazoa"/>
        </authorList>
    </citation>
    <scope>IDENTIFICATION</scope>
</reference>
<dbReference type="SMART" id="SM00355">
    <property type="entry name" value="ZnF_C2H2"/>
    <property type="match status" value="2"/>
</dbReference>
<dbReference type="PANTHER" id="PTHR19818:SF139">
    <property type="entry name" value="PAIR-RULE PROTEIN ODD-PAIRED"/>
    <property type="match status" value="1"/>
</dbReference>
<dbReference type="InterPro" id="IPR036236">
    <property type="entry name" value="Znf_C2H2_sf"/>
</dbReference>
<evidence type="ECO:0000313" key="8">
    <source>
        <dbReference type="EnsemblMetazoa" id="HelroP165417"/>
    </source>
</evidence>